<dbReference type="Gramene" id="Os01t0788451-00">
    <property type="protein sequence ID" value="Os01t0788451-00"/>
    <property type="gene ID" value="Os01g0788451"/>
</dbReference>
<reference evidence="1 2" key="3">
    <citation type="journal article" date="2013" name="Rice">
        <title>Improvement of the Oryza sativa Nipponbare reference genome using next generation sequence and optical map data.</title>
        <authorList>
            <person name="Kawahara Y."/>
            <person name="de la Bastide M."/>
            <person name="Hamilton J.P."/>
            <person name="Kanamori H."/>
            <person name="McCombie W.R."/>
            <person name="Ouyang S."/>
            <person name="Schwartz D.C."/>
            <person name="Tanaka T."/>
            <person name="Wu J."/>
            <person name="Zhou S."/>
            <person name="Childs K.L."/>
            <person name="Davidson R.M."/>
            <person name="Lin H."/>
            <person name="Quesada-Ocampo L."/>
            <person name="Vaillancourt B."/>
            <person name="Sakai H."/>
            <person name="Lee S.S."/>
            <person name="Kim J."/>
            <person name="Numa H."/>
            <person name="Itoh T."/>
            <person name="Buell C.R."/>
            <person name="Matsumoto T."/>
        </authorList>
    </citation>
    <scope>NUCLEOTIDE SEQUENCE [LARGE SCALE GENOMIC DNA]</scope>
    <source>
        <strain evidence="2">cv. Nipponbare</strain>
    </source>
</reference>
<dbReference type="InParanoid" id="A0A0P0V936"/>
<keyword evidence="2" id="KW-1185">Reference proteome</keyword>
<dbReference type="OMA" id="THAYVTH"/>
<name>A0A0P0V936_ORYSJ</name>
<reference evidence="2" key="1">
    <citation type="journal article" date="2005" name="Nature">
        <title>The map-based sequence of the rice genome.</title>
        <authorList>
            <consortium name="International rice genome sequencing project (IRGSP)"/>
            <person name="Matsumoto T."/>
            <person name="Wu J."/>
            <person name="Kanamori H."/>
            <person name="Katayose Y."/>
            <person name="Fujisawa M."/>
            <person name="Namiki N."/>
            <person name="Mizuno H."/>
            <person name="Yamamoto K."/>
            <person name="Antonio B.A."/>
            <person name="Baba T."/>
            <person name="Sakata K."/>
            <person name="Nagamura Y."/>
            <person name="Aoki H."/>
            <person name="Arikawa K."/>
            <person name="Arita K."/>
            <person name="Bito T."/>
            <person name="Chiden Y."/>
            <person name="Fujitsuka N."/>
            <person name="Fukunaka R."/>
            <person name="Hamada M."/>
            <person name="Harada C."/>
            <person name="Hayashi A."/>
            <person name="Hijishita S."/>
            <person name="Honda M."/>
            <person name="Hosokawa S."/>
            <person name="Ichikawa Y."/>
            <person name="Idonuma A."/>
            <person name="Iijima M."/>
            <person name="Ikeda M."/>
            <person name="Ikeno M."/>
            <person name="Ito K."/>
            <person name="Ito S."/>
            <person name="Ito T."/>
            <person name="Ito Y."/>
            <person name="Ito Y."/>
            <person name="Iwabuchi A."/>
            <person name="Kamiya K."/>
            <person name="Karasawa W."/>
            <person name="Kurita K."/>
            <person name="Katagiri S."/>
            <person name="Kikuta A."/>
            <person name="Kobayashi H."/>
            <person name="Kobayashi N."/>
            <person name="Machita K."/>
            <person name="Maehara T."/>
            <person name="Masukawa M."/>
            <person name="Mizubayashi T."/>
            <person name="Mukai Y."/>
            <person name="Nagasaki H."/>
            <person name="Nagata Y."/>
            <person name="Naito S."/>
            <person name="Nakashima M."/>
            <person name="Nakama Y."/>
            <person name="Nakamichi Y."/>
            <person name="Nakamura M."/>
            <person name="Meguro A."/>
            <person name="Negishi M."/>
            <person name="Ohta I."/>
            <person name="Ohta T."/>
            <person name="Okamoto M."/>
            <person name="Ono N."/>
            <person name="Saji S."/>
            <person name="Sakaguchi M."/>
            <person name="Sakai K."/>
            <person name="Shibata M."/>
            <person name="Shimokawa T."/>
            <person name="Song J."/>
            <person name="Takazaki Y."/>
            <person name="Terasawa K."/>
            <person name="Tsugane M."/>
            <person name="Tsuji K."/>
            <person name="Ueda S."/>
            <person name="Waki K."/>
            <person name="Yamagata H."/>
            <person name="Yamamoto M."/>
            <person name="Yamamoto S."/>
            <person name="Yamane H."/>
            <person name="Yoshiki S."/>
            <person name="Yoshihara R."/>
            <person name="Yukawa K."/>
            <person name="Zhong H."/>
            <person name="Yano M."/>
            <person name="Yuan Q."/>
            <person name="Ouyang S."/>
            <person name="Liu J."/>
            <person name="Jones K.M."/>
            <person name="Gansberger K."/>
            <person name="Moffat K."/>
            <person name="Hill J."/>
            <person name="Bera J."/>
            <person name="Fadrosh D."/>
            <person name="Jin S."/>
            <person name="Johri S."/>
            <person name="Kim M."/>
            <person name="Overton L."/>
            <person name="Reardon M."/>
            <person name="Tsitrin T."/>
            <person name="Vuong H."/>
            <person name="Weaver B."/>
            <person name="Ciecko A."/>
            <person name="Tallon L."/>
            <person name="Jackson J."/>
            <person name="Pai G."/>
            <person name="Aken S.V."/>
            <person name="Utterback T."/>
            <person name="Reidmuller S."/>
            <person name="Feldblyum T."/>
            <person name="Hsiao J."/>
            <person name="Zismann V."/>
            <person name="Iobst S."/>
            <person name="de Vazeille A.R."/>
            <person name="Buell C.R."/>
            <person name="Ying K."/>
            <person name="Li Y."/>
            <person name="Lu T."/>
            <person name="Huang Y."/>
            <person name="Zhao Q."/>
            <person name="Feng Q."/>
            <person name="Zhang L."/>
            <person name="Zhu J."/>
            <person name="Weng Q."/>
            <person name="Mu J."/>
            <person name="Lu Y."/>
            <person name="Fan D."/>
            <person name="Liu Y."/>
            <person name="Guan J."/>
            <person name="Zhang Y."/>
            <person name="Yu S."/>
            <person name="Liu X."/>
            <person name="Zhang Y."/>
            <person name="Hong G."/>
            <person name="Han B."/>
            <person name="Choisne N."/>
            <person name="Demange N."/>
            <person name="Orjeda G."/>
            <person name="Samain S."/>
            <person name="Cattolico L."/>
            <person name="Pelletier E."/>
            <person name="Couloux A."/>
            <person name="Segurens B."/>
            <person name="Wincker P."/>
            <person name="D'Hont A."/>
            <person name="Scarpelli C."/>
            <person name="Weissenbach J."/>
            <person name="Salanoubat M."/>
            <person name="Quetier F."/>
            <person name="Yu Y."/>
            <person name="Kim H.R."/>
            <person name="Rambo T."/>
            <person name="Currie J."/>
            <person name="Collura K."/>
            <person name="Luo M."/>
            <person name="Yang T."/>
            <person name="Ammiraju J.S.S."/>
            <person name="Engler F."/>
            <person name="Soderlund C."/>
            <person name="Wing R.A."/>
            <person name="Palmer L.E."/>
            <person name="de la Bastide M."/>
            <person name="Spiegel L."/>
            <person name="Nascimento L."/>
            <person name="Zutavern T."/>
            <person name="O'Shaughnessy A."/>
            <person name="Dike S."/>
            <person name="Dedhia N."/>
            <person name="Preston R."/>
            <person name="Balija V."/>
            <person name="McCombie W.R."/>
            <person name="Chow T."/>
            <person name="Chen H."/>
            <person name="Chung M."/>
            <person name="Chen C."/>
            <person name="Shaw J."/>
            <person name="Wu H."/>
            <person name="Hsiao K."/>
            <person name="Chao Y."/>
            <person name="Chu M."/>
            <person name="Cheng C."/>
            <person name="Hour A."/>
            <person name="Lee P."/>
            <person name="Lin S."/>
            <person name="Lin Y."/>
            <person name="Liou J."/>
            <person name="Liu S."/>
            <person name="Hsing Y."/>
            <person name="Raghuvanshi S."/>
            <person name="Mohanty A."/>
            <person name="Bharti A.K."/>
            <person name="Gaur A."/>
            <person name="Gupta V."/>
            <person name="Kumar D."/>
            <person name="Ravi V."/>
            <person name="Vij S."/>
            <person name="Kapur A."/>
            <person name="Khurana P."/>
            <person name="Khurana P."/>
            <person name="Khurana J.P."/>
            <person name="Tyagi A.K."/>
            <person name="Gaikwad K."/>
            <person name="Singh A."/>
            <person name="Dalal V."/>
            <person name="Srivastava S."/>
            <person name="Dixit A."/>
            <person name="Pal A.K."/>
            <person name="Ghazi I.A."/>
            <person name="Yadav M."/>
            <person name="Pandit A."/>
            <person name="Bhargava A."/>
            <person name="Sureshbabu K."/>
            <person name="Batra K."/>
            <person name="Sharma T.R."/>
            <person name="Mohapatra T."/>
            <person name="Singh N.K."/>
            <person name="Messing J."/>
            <person name="Nelson A.B."/>
            <person name="Fuks G."/>
            <person name="Kavchok S."/>
            <person name="Keizer G."/>
            <person name="Linton E."/>
            <person name="Llaca V."/>
            <person name="Song R."/>
            <person name="Tanyolac B."/>
            <person name="Young S."/>
            <person name="Ho-Il K."/>
            <person name="Hahn J.H."/>
            <person name="Sangsakoo G."/>
            <person name="Vanavichit A."/>
            <person name="de Mattos Luiz.A.T."/>
            <person name="Zimmer P.D."/>
            <person name="Malone G."/>
            <person name="Dellagostin O."/>
            <person name="de Oliveira A.C."/>
            <person name="Bevan M."/>
            <person name="Bancroft I."/>
            <person name="Minx P."/>
            <person name="Cordum H."/>
            <person name="Wilson R."/>
            <person name="Cheng Z."/>
            <person name="Jin W."/>
            <person name="Jiang J."/>
            <person name="Leong S.A."/>
            <person name="Iwama H."/>
            <person name="Gojobori T."/>
            <person name="Itoh T."/>
            <person name="Niimura Y."/>
            <person name="Fujii Y."/>
            <person name="Habara T."/>
            <person name="Sakai H."/>
            <person name="Sato Y."/>
            <person name="Wilson G."/>
            <person name="Kumar K."/>
            <person name="McCouch S."/>
            <person name="Juretic N."/>
            <person name="Hoen D."/>
            <person name="Wright S."/>
            <person name="Bruskiewich R."/>
            <person name="Bureau T."/>
            <person name="Miyao A."/>
            <person name="Hirochika H."/>
            <person name="Nishikawa T."/>
            <person name="Kadowaki K."/>
            <person name="Sugiura M."/>
            <person name="Burr B."/>
            <person name="Sasaki T."/>
        </authorList>
    </citation>
    <scope>NUCLEOTIDE SEQUENCE [LARGE SCALE GENOMIC DNA]</scope>
    <source>
        <strain evidence="2">cv. Nipponbare</strain>
    </source>
</reference>
<evidence type="ECO:0000313" key="1">
    <source>
        <dbReference type="EMBL" id="BAS74710.1"/>
    </source>
</evidence>
<dbReference type="AlphaFoldDB" id="A0A0P0V936"/>
<feature type="non-terminal residue" evidence="1">
    <location>
        <position position="259"/>
    </location>
</feature>
<gene>
    <name evidence="1" type="ordered locus">Os01g0788451</name>
    <name evidence="1" type="ORF">OSNPB_010788451</name>
</gene>
<evidence type="ECO:0000313" key="2">
    <source>
        <dbReference type="Proteomes" id="UP000059680"/>
    </source>
</evidence>
<reference evidence="1 2" key="2">
    <citation type="journal article" date="2013" name="Plant Cell Physiol.">
        <title>Rice Annotation Project Database (RAP-DB): an integrative and interactive database for rice genomics.</title>
        <authorList>
            <person name="Sakai H."/>
            <person name="Lee S.S."/>
            <person name="Tanaka T."/>
            <person name="Numa H."/>
            <person name="Kim J."/>
            <person name="Kawahara Y."/>
            <person name="Wakimoto H."/>
            <person name="Yang C.C."/>
            <person name="Iwamoto M."/>
            <person name="Abe T."/>
            <person name="Yamada Y."/>
            <person name="Muto A."/>
            <person name="Inokuchi H."/>
            <person name="Ikemura T."/>
            <person name="Matsumoto T."/>
            <person name="Sasaki T."/>
            <person name="Itoh T."/>
        </authorList>
    </citation>
    <scope>NUCLEOTIDE SEQUENCE [LARGE SCALE GENOMIC DNA]</scope>
    <source>
        <strain evidence="2">cv. Nipponbare</strain>
    </source>
</reference>
<accession>A0A0P0V936</accession>
<sequence length="259" mass="27739">EPLVVVDAGGLEPVSALDELPHGELHGDALVRDDVVPGPVDAAGRAGAGALVLVLAVEERLEREVGAVPLEPTPRVDVRVQVGQHVHRPRVLLPRPAQERRELLRGGRQVGRRDDAAPVDGRPGVLVRVGPALRRDRVLLRLRGAPRREHAALEHRRGVAEHEVHRAGDGAVAVELAELVRVQGVLVAVQAAAVDHGAVGAHAEGHRLLLLGARRVLHLEVLEDDPVARQGCTHAYVTHISKVKLSHDCLQSTAIESIT</sequence>
<organism evidence="1 2">
    <name type="scientific">Oryza sativa subsp. japonica</name>
    <name type="common">Rice</name>
    <dbReference type="NCBI Taxonomy" id="39947"/>
    <lineage>
        <taxon>Eukaryota</taxon>
        <taxon>Viridiplantae</taxon>
        <taxon>Streptophyta</taxon>
        <taxon>Embryophyta</taxon>
        <taxon>Tracheophyta</taxon>
        <taxon>Spermatophyta</taxon>
        <taxon>Magnoliopsida</taxon>
        <taxon>Liliopsida</taxon>
        <taxon>Poales</taxon>
        <taxon>Poaceae</taxon>
        <taxon>BOP clade</taxon>
        <taxon>Oryzoideae</taxon>
        <taxon>Oryzeae</taxon>
        <taxon>Oryzinae</taxon>
        <taxon>Oryza</taxon>
        <taxon>Oryza sativa</taxon>
    </lineage>
</organism>
<dbReference type="FunCoup" id="A0A0P0V936">
    <property type="interactions" value="6"/>
</dbReference>
<dbReference type="PaxDb" id="39947-A0A0P0V936"/>
<dbReference type="eggNOG" id="ENOG502R403">
    <property type="taxonomic scope" value="Eukaryota"/>
</dbReference>
<proteinExistence type="predicted"/>
<dbReference type="Proteomes" id="UP000059680">
    <property type="component" value="Chromosome 1"/>
</dbReference>
<dbReference type="EMBL" id="AP014957">
    <property type="protein sequence ID" value="BAS74710.1"/>
    <property type="molecule type" value="Genomic_DNA"/>
</dbReference>
<protein>
    <submittedName>
        <fullName evidence="1">Os01g0788451 protein</fullName>
    </submittedName>
</protein>